<dbReference type="EMBL" id="VSRR010000463">
    <property type="protein sequence ID" value="MPC15910.1"/>
    <property type="molecule type" value="Genomic_DNA"/>
</dbReference>
<dbReference type="AlphaFoldDB" id="A0A5B7D2K1"/>
<sequence>MRQGYGRIKDKGSAIRERKRCVNVKGTNRDKENTLGTNEMFARRVARVEKRHTSPCKLALLVSGPLPATDALDHHPPLPPRYRHTSRILPRFVLSSRQIAKAKMVFRGFHGHFSSTDDAKALFSFPKNHDNTDCTTWSLPLRSGQV</sequence>
<keyword evidence="2" id="KW-1185">Reference proteome</keyword>
<name>A0A5B7D2K1_PORTR</name>
<protein>
    <submittedName>
        <fullName evidence="1">Uncharacterized protein</fullName>
    </submittedName>
</protein>
<accession>A0A5B7D2K1</accession>
<gene>
    <name evidence="1" type="ORF">E2C01_008714</name>
</gene>
<evidence type="ECO:0000313" key="1">
    <source>
        <dbReference type="EMBL" id="MPC15910.1"/>
    </source>
</evidence>
<evidence type="ECO:0000313" key="2">
    <source>
        <dbReference type="Proteomes" id="UP000324222"/>
    </source>
</evidence>
<comment type="caution">
    <text evidence="1">The sequence shown here is derived from an EMBL/GenBank/DDBJ whole genome shotgun (WGS) entry which is preliminary data.</text>
</comment>
<reference evidence="1 2" key="1">
    <citation type="submission" date="2019-05" db="EMBL/GenBank/DDBJ databases">
        <title>Another draft genome of Portunus trituberculatus and its Hox gene families provides insights of decapod evolution.</title>
        <authorList>
            <person name="Jeong J.-H."/>
            <person name="Song I."/>
            <person name="Kim S."/>
            <person name="Choi T."/>
            <person name="Kim D."/>
            <person name="Ryu S."/>
            <person name="Kim W."/>
        </authorList>
    </citation>
    <scope>NUCLEOTIDE SEQUENCE [LARGE SCALE GENOMIC DNA]</scope>
    <source>
        <tissue evidence="1">Muscle</tissue>
    </source>
</reference>
<dbReference type="Proteomes" id="UP000324222">
    <property type="component" value="Unassembled WGS sequence"/>
</dbReference>
<proteinExistence type="predicted"/>
<organism evidence="1 2">
    <name type="scientific">Portunus trituberculatus</name>
    <name type="common">Swimming crab</name>
    <name type="synonym">Neptunus trituberculatus</name>
    <dbReference type="NCBI Taxonomy" id="210409"/>
    <lineage>
        <taxon>Eukaryota</taxon>
        <taxon>Metazoa</taxon>
        <taxon>Ecdysozoa</taxon>
        <taxon>Arthropoda</taxon>
        <taxon>Crustacea</taxon>
        <taxon>Multicrustacea</taxon>
        <taxon>Malacostraca</taxon>
        <taxon>Eumalacostraca</taxon>
        <taxon>Eucarida</taxon>
        <taxon>Decapoda</taxon>
        <taxon>Pleocyemata</taxon>
        <taxon>Brachyura</taxon>
        <taxon>Eubrachyura</taxon>
        <taxon>Portunoidea</taxon>
        <taxon>Portunidae</taxon>
        <taxon>Portuninae</taxon>
        <taxon>Portunus</taxon>
    </lineage>
</organism>